<protein>
    <submittedName>
        <fullName evidence="1">Uncharacterized protein</fullName>
    </submittedName>
</protein>
<dbReference type="STRING" id="1045774.SAMN05421872_101488"/>
<sequence length="91" mass="9815">MPDSPQHEHDEYDGAVTLVAGDRTVETTAVLRGYFEPIDGRFHWCGRLAPVDLSSGADVTVTTPHGSADGRLSDVDPWGRLRVAGVGRPPF</sequence>
<keyword evidence="2" id="KW-1185">Reference proteome</keyword>
<dbReference type="InterPro" id="IPR032371">
    <property type="entry name" value="DUF4873"/>
</dbReference>
<dbReference type="RefSeq" id="WP_090850370.1">
    <property type="nucleotide sequence ID" value="NZ_FMZM01000001.1"/>
</dbReference>
<dbReference type="Proteomes" id="UP000199034">
    <property type="component" value="Unassembled WGS sequence"/>
</dbReference>
<accession>A0A1G6JHW7</accession>
<dbReference type="Pfam" id="PF16170">
    <property type="entry name" value="DUF4873"/>
    <property type="match status" value="1"/>
</dbReference>
<reference evidence="1 2" key="1">
    <citation type="submission" date="2016-10" db="EMBL/GenBank/DDBJ databases">
        <authorList>
            <person name="de Groot N.N."/>
        </authorList>
    </citation>
    <scope>NUCLEOTIDE SEQUENCE [LARGE SCALE GENOMIC DNA]</scope>
    <source>
        <strain evidence="1 2">CGMCC 4.6858</strain>
    </source>
</reference>
<evidence type="ECO:0000313" key="1">
    <source>
        <dbReference type="EMBL" id="SDC18392.1"/>
    </source>
</evidence>
<dbReference type="OrthoDB" id="3683556at2"/>
<proteinExistence type="predicted"/>
<dbReference type="EMBL" id="FMZM01000001">
    <property type="protein sequence ID" value="SDC18392.1"/>
    <property type="molecule type" value="Genomic_DNA"/>
</dbReference>
<dbReference type="AlphaFoldDB" id="A0A1G6JHW7"/>
<gene>
    <name evidence="1" type="ORF">SAMN05421872_101488</name>
</gene>
<evidence type="ECO:0000313" key="2">
    <source>
        <dbReference type="Proteomes" id="UP000199034"/>
    </source>
</evidence>
<name>A0A1G6JHW7_9ACTN</name>
<organism evidence="1 2">
    <name type="scientific">Nocardioides lianchengensis</name>
    <dbReference type="NCBI Taxonomy" id="1045774"/>
    <lineage>
        <taxon>Bacteria</taxon>
        <taxon>Bacillati</taxon>
        <taxon>Actinomycetota</taxon>
        <taxon>Actinomycetes</taxon>
        <taxon>Propionibacteriales</taxon>
        <taxon>Nocardioidaceae</taxon>
        <taxon>Nocardioides</taxon>
    </lineage>
</organism>